<dbReference type="InterPro" id="IPR045391">
    <property type="entry name" value="DUF6520"/>
</dbReference>
<accession>A0A1A9LET4</accession>
<keyword evidence="3" id="KW-1185">Reference proteome</keyword>
<organism evidence="2 3">
    <name type="scientific">Aequorivita soesokkakensis</name>
    <dbReference type="NCBI Taxonomy" id="1385699"/>
    <lineage>
        <taxon>Bacteria</taxon>
        <taxon>Pseudomonadati</taxon>
        <taxon>Bacteroidota</taxon>
        <taxon>Flavobacteriia</taxon>
        <taxon>Flavobacteriales</taxon>
        <taxon>Flavobacteriaceae</taxon>
        <taxon>Aequorivita</taxon>
    </lineage>
</organism>
<dbReference type="AlphaFoldDB" id="A0A1A9LET4"/>
<dbReference type="Pfam" id="PF20130">
    <property type="entry name" value="DUF6520"/>
    <property type="match status" value="1"/>
</dbReference>
<feature type="chain" id="PRO_5008392165" evidence="1">
    <location>
        <begin position="25"/>
        <end position="83"/>
    </location>
</feature>
<protein>
    <submittedName>
        <fullName evidence="2">Uncharacterized protein</fullName>
    </submittedName>
</protein>
<sequence length="83" mass="8860">MKSLKFKWALPLLAVAFAVTAAFASQKTNSGNLVLEQGYVHSTQPCKKSIQCNSSGSIQCTSGGNLVWAMDGSTGCDRPLFFN</sequence>
<gene>
    <name evidence="2" type="ORF">A7A78_02880</name>
</gene>
<name>A0A1A9LET4_9FLAO</name>
<dbReference type="RefSeq" id="WP_045081722.1">
    <property type="nucleotide sequence ID" value="NZ_LXIE01000012.1"/>
</dbReference>
<feature type="signal peptide" evidence="1">
    <location>
        <begin position="1"/>
        <end position="24"/>
    </location>
</feature>
<evidence type="ECO:0000256" key="1">
    <source>
        <dbReference type="SAM" id="SignalP"/>
    </source>
</evidence>
<proteinExistence type="predicted"/>
<dbReference type="Proteomes" id="UP000077552">
    <property type="component" value="Unassembled WGS sequence"/>
</dbReference>
<comment type="caution">
    <text evidence="2">The sequence shown here is derived from an EMBL/GenBank/DDBJ whole genome shotgun (WGS) entry which is preliminary data.</text>
</comment>
<keyword evidence="1" id="KW-0732">Signal</keyword>
<evidence type="ECO:0000313" key="3">
    <source>
        <dbReference type="Proteomes" id="UP000077552"/>
    </source>
</evidence>
<reference evidence="2 3" key="1">
    <citation type="submission" date="2016-05" db="EMBL/GenBank/DDBJ databases">
        <title>Genome sequencing of Vitellibacter soesokkakensis RSSK-12.</title>
        <authorList>
            <person name="Thevarajoo S."/>
            <person name="Selvaratnam C."/>
            <person name="Goh K.M."/>
            <person name="Chan K.-G."/>
            <person name="Chong C.S."/>
        </authorList>
    </citation>
    <scope>NUCLEOTIDE SEQUENCE [LARGE SCALE GENOMIC DNA]</scope>
    <source>
        <strain evidence="2 3">RSSK-12</strain>
    </source>
</reference>
<dbReference type="EMBL" id="LXIE01000012">
    <property type="protein sequence ID" value="OAD91456.1"/>
    <property type="molecule type" value="Genomic_DNA"/>
</dbReference>
<dbReference type="OrthoDB" id="1260025at2"/>
<evidence type="ECO:0000313" key="2">
    <source>
        <dbReference type="EMBL" id="OAD91456.1"/>
    </source>
</evidence>